<reference evidence="1 2" key="1">
    <citation type="journal article" date="2006" name="Science">
        <title>The genome of black cottonwood, Populus trichocarpa (Torr. &amp; Gray).</title>
        <authorList>
            <person name="Tuskan G.A."/>
            <person name="Difazio S."/>
            <person name="Jansson S."/>
            <person name="Bohlmann J."/>
            <person name="Grigoriev I."/>
            <person name="Hellsten U."/>
            <person name="Putnam N."/>
            <person name="Ralph S."/>
            <person name="Rombauts S."/>
            <person name="Salamov A."/>
            <person name="Schein J."/>
            <person name="Sterck L."/>
            <person name="Aerts A."/>
            <person name="Bhalerao R.R."/>
            <person name="Bhalerao R.P."/>
            <person name="Blaudez D."/>
            <person name="Boerjan W."/>
            <person name="Brun A."/>
            <person name="Brunner A."/>
            <person name="Busov V."/>
            <person name="Campbell M."/>
            <person name="Carlson J."/>
            <person name="Chalot M."/>
            <person name="Chapman J."/>
            <person name="Chen G.L."/>
            <person name="Cooper D."/>
            <person name="Coutinho P.M."/>
            <person name="Couturier J."/>
            <person name="Covert S."/>
            <person name="Cronk Q."/>
            <person name="Cunningham R."/>
            <person name="Davis J."/>
            <person name="Degroeve S."/>
            <person name="Dejardin A."/>
            <person name="Depamphilis C."/>
            <person name="Detter J."/>
            <person name="Dirks B."/>
            <person name="Dubchak I."/>
            <person name="Duplessis S."/>
            <person name="Ehlting J."/>
            <person name="Ellis B."/>
            <person name="Gendler K."/>
            <person name="Goodstein D."/>
            <person name="Gribskov M."/>
            <person name="Grimwood J."/>
            <person name="Groover A."/>
            <person name="Gunter L."/>
            <person name="Hamberger B."/>
            <person name="Heinze B."/>
            <person name="Helariutta Y."/>
            <person name="Henrissat B."/>
            <person name="Holligan D."/>
            <person name="Holt R."/>
            <person name="Huang W."/>
            <person name="Islam-Faridi N."/>
            <person name="Jones S."/>
            <person name="Jones-Rhoades M."/>
            <person name="Jorgensen R."/>
            <person name="Joshi C."/>
            <person name="Kangasjarvi J."/>
            <person name="Karlsson J."/>
            <person name="Kelleher C."/>
            <person name="Kirkpatrick R."/>
            <person name="Kirst M."/>
            <person name="Kohler A."/>
            <person name="Kalluri U."/>
            <person name="Larimer F."/>
            <person name="Leebens-Mack J."/>
            <person name="Leple J.C."/>
            <person name="Locascio P."/>
            <person name="Lou Y."/>
            <person name="Lucas S."/>
            <person name="Martin F."/>
            <person name="Montanini B."/>
            <person name="Napoli C."/>
            <person name="Nelson D.R."/>
            <person name="Nelson C."/>
            <person name="Nieminen K."/>
            <person name="Nilsson O."/>
            <person name="Pereda V."/>
            <person name="Peter G."/>
            <person name="Philippe R."/>
            <person name="Pilate G."/>
            <person name="Poliakov A."/>
            <person name="Razumovskaya J."/>
            <person name="Richardson P."/>
            <person name="Rinaldi C."/>
            <person name="Ritland K."/>
            <person name="Rouze P."/>
            <person name="Ryaboy D."/>
            <person name="Schmutz J."/>
            <person name="Schrader J."/>
            <person name="Segerman B."/>
            <person name="Shin H."/>
            <person name="Siddiqui A."/>
            <person name="Sterky F."/>
            <person name="Terry A."/>
            <person name="Tsai C.J."/>
            <person name="Uberbacher E."/>
            <person name="Unneberg P."/>
            <person name="Vahala J."/>
            <person name="Wall K."/>
            <person name="Wessler S."/>
            <person name="Yang G."/>
            <person name="Yin T."/>
            <person name="Douglas C."/>
            <person name="Marra M."/>
            <person name="Sandberg G."/>
            <person name="Van de Peer Y."/>
            <person name="Rokhsar D."/>
        </authorList>
    </citation>
    <scope>NUCLEOTIDE SEQUENCE [LARGE SCALE GENOMIC DNA]</scope>
    <source>
        <strain evidence="2">cv. Nisqually</strain>
    </source>
</reference>
<name>A0ACC0RXH2_POPTR</name>
<accession>A0ACC0RXH2</accession>
<keyword evidence="2" id="KW-1185">Reference proteome</keyword>
<proteinExistence type="predicted"/>
<evidence type="ECO:0000313" key="2">
    <source>
        <dbReference type="Proteomes" id="UP000006729"/>
    </source>
</evidence>
<sequence>MEGPEIMDKAAWTKEMLHVFCDLCIKAIDMGMRPNTHFDKAGWSNDLGTISANDERWKAKLQEIKGAKKFKQAGIESSLCMKFDRMFSNIVATREYVWAPSSRVLCDNNVGVDGNQNANVKQLDLKEGSGDSKDDGIPNFTDDVCNMVRGVNMSSNNNTCSGG</sequence>
<evidence type="ECO:0000313" key="1">
    <source>
        <dbReference type="EMBL" id="KAI9381171.1"/>
    </source>
</evidence>
<comment type="caution">
    <text evidence="1">The sequence shown here is derived from an EMBL/GenBank/DDBJ whole genome shotgun (WGS) entry which is preliminary data.</text>
</comment>
<gene>
    <name evidence="1" type="ORF">POPTR_015G064502v4</name>
</gene>
<protein>
    <submittedName>
        <fullName evidence="1">Uncharacterized protein</fullName>
    </submittedName>
</protein>
<organism evidence="1 2">
    <name type="scientific">Populus trichocarpa</name>
    <name type="common">Western balsam poplar</name>
    <name type="synonym">Populus balsamifera subsp. trichocarpa</name>
    <dbReference type="NCBI Taxonomy" id="3694"/>
    <lineage>
        <taxon>Eukaryota</taxon>
        <taxon>Viridiplantae</taxon>
        <taxon>Streptophyta</taxon>
        <taxon>Embryophyta</taxon>
        <taxon>Tracheophyta</taxon>
        <taxon>Spermatophyta</taxon>
        <taxon>Magnoliopsida</taxon>
        <taxon>eudicotyledons</taxon>
        <taxon>Gunneridae</taxon>
        <taxon>Pentapetalae</taxon>
        <taxon>rosids</taxon>
        <taxon>fabids</taxon>
        <taxon>Malpighiales</taxon>
        <taxon>Salicaceae</taxon>
        <taxon>Saliceae</taxon>
        <taxon>Populus</taxon>
    </lineage>
</organism>
<dbReference type="EMBL" id="CM009304">
    <property type="protein sequence ID" value="KAI9381171.1"/>
    <property type="molecule type" value="Genomic_DNA"/>
</dbReference>
<dbReference type="Proteomes" id="UP000006729">
    <property type="component" value="Chromosome 15"/>
</dbReference>